<keyword evidence="1" id="KW-0732">Signal</keyword>
<dbReference type="EMBL" id="VSRR010069682">
    <property type="protein sequence ID" value="MPC85817.1"/>
    <property type="molecule type" value="Genomic_DNA"/>
</dbReference>
<feature type="signal peptide" evidence="1">
    <location>
        <begin position="1"/>
        <end position="24"/>
    </location>
</feature>
<dbReference type="Proteomes" id="UP000324222">
    <property type="component" value="Unassembled WGS sequence"/>
</dbReference>
<name>A0A5B7IWL0_PORTR</name>
<gene>
    <name evidence="2" type="ORF">E2C01_080614</name>
</gene>
<sequence>MGRALWAAMVVVAELCCWVNEIHSASLPPKTLPHALNSLVQEALAQGLGYYPLEALIAQRILFLRLTSIAKDLGNEVHDAMDTVKAVGYHMIANSSLWSTVTPELTPPPHDHEIHKAVKGVVRDYQNHRAWLTRTRTRRSDHQTDKSKIWYSRMVDRVFSEKLPNTELPPPPAHAVPRCFSFFSSPEVDTEVLEGLQGMATDVTETLKEQSFFEKLVDNLYLNTLYTTYSFAIAEFLEEVGLGEITSTGLLVSDIWLFHEVVEGIWEWSEERCFLFTKWPFTYFYPEHCRQQYHQEFLTTAAEGVADVAHGAAAHAAPESASH</sequence>
<organism evidence="2 3">
    <name type="scientific">Portunus trituberculatus</name>
    <name type="common">Swimming crab</name>
    <name type="synonym">Neptunus trituberculatus</name>
    <dbReference type="NCBI Taxonomy" id="210409"/>
    <lineage>
        <taxon>Eukaryota</taxon>
        <taxon>Metazoa</taxon>
        <taxon>Ecdysozoa</taxon>
        <taxon>Arthropoda</taxon>
        <taxon>Crustacea</taxon>
        <taxon>Multicrustacea</taxon>
        <taxon>Malacostraca</taxon>
        <taxon>Eumalacostraca</taxon>
        <taxon>Eucarida</taxon>
        <taxon>Decapoda</taxon>
        <taxon>Pleocyemata</taxon>
        <taxon>Brachyura</taxon>
        <taxon>Eubrachyura</taxon>
        <taxon>Portunoidea</taxon>
        <taxon>Portunidae</taxon>
        <taxon>Portuninae</taxon>
        <taxon>Portunus</taxon>
    </lineage>
</organism>
<comment type="caution">
    <text evidence="2">The sequence shown here is derived from an EMBL/GenBank/DDBJ whole genome shotgun (WGS) entry which is preliminary data.</text>
</comment>
<proteinExistence type="predicted"/>
<evidence type="ECO:0000256" key="1">
    <source>
        <dbReference type="SAM" id="SignalP"/>
    </source>
</evidence>
<keyword evidence="3" id="KW-1185">Reference proteome</keyword>
<feature type="chain" id="PRO_5022775271" evidence="1">
    <location>
        <begin position="25"/>
        <end position="323"/>
    </location>
</feature>
<protein>
    <submittedName>
        <fullName evidence="2">Uncharacterized protein</fullName>
    </submittedName>
</protein>
<reference evidence="2 3" key="1">
    <citation type="submission" date="2019-05" db="EMBL/GenBank/DDBJ databases">
        <title>Another draft genome of Portunus trituberculatus and its Hox gene families provides insights of decapod evolution.</title>
        <authorList>
            <person name="Jeong J.-H."/>
            <person name="Song I."/>
            <person name="Kim S."/>
            <person name="Choi T."/>
            <person name="Kim D."/>
            <person name="Ryu S."/>
            <person name="Kim W."/>
        </authorList>
    </citation>
    <scope>NUCLEOTIDE SEQUENCE [LARGE SCALE GENOMIC DNA]</scope>
    <source>
        <tissue evidence="2">Muscle</tissue>
    </source>
</reference>
<evidence type="ECO:0000313" key="2">
    <source>
        <dbReference type="EMBL" id="MPC85817.1"/>
    </source>
</evidence>
<evidence type="ECO:0000313" key="3">
    <source>
        <dbReference type="Proteomes" id="UP000324222"/>
    </source>
</evidence>
<dbReference type="AlphaFoldDB" id="A0A5B7IWL0"/>
<accession>A0A5B7IWL0</accession>